<accession>A0AA92WMW7</accession>
<evidence type="ECO:0000313" key="1">
    <source>
        <dbReference type="EMBL" id="RHL36900.1"/>
    </source>
</evidence>
<reference evidence="1 2" key="1">
    <citation type="submission" date="2018-08" db="EMBL/GenBank/DDBJ databases">
        <title>A genome reference for cultivated species of the human gut microbiota.</title>
        <authorList>
            <person name="Zou Y."/>
            <person name="Xue W."/>
            <person name="Luo G."/>
        </authorList>
    </citation>
    <scope>NUCLEOTIDE SEQUENCE [LARGE SCALE GENOMIC DNA]</scope>
    <source>
        <strain evidence="1 2">AF38-11</strain>
    </source>
</reference>
<dbReference type="EMBL" id="QROP01000023">
    <property type="protein sequence ID" value="RHL36900.1"/>
    <property type="molecule type" value="Genomic_DNA"/>
</dbReference>
<proteinExistence type="predicted"/>
<organism evidence="1 2">
    <name type="scientific">Segatella copri</name>
    <dbReference type="NCBI Taxonomy" id="165179"/>
    <lineage>
        <taxon>Bacteria</taxon>
        <taxon>Pseudomonadati</taxon>
        <taxon>Bacteroidota</taxon>
        <taxon>Bacteroidia</taxon>
        <taxon>Bacteroidales</taxon>
        <taxon>Prevotellaceae</taxon>
        <taxon>Segatella</taxon>
    </lineage>
</organism>
<dbReference type="AlphaFoldDB" id="A0AA92WMW7"/>
<gene>
    <name evidence="1" type="ORF">DW026_09595</name>
</gene>
<evidence type="ECO:0000313" key="2">
    <source>
        <dbReference type="Proteomes" id="UP000283672"/>
    </source>
</evidence>
<comment type="caution">
    <text evidence="1">The sequence shown here is derived from an EMBL/GenBank/DDBJ whole genome shotgun (WGS) entry which is preliminary data.</text>
</comment>
<name>A0AA92WMW7_9BACT</name>
<dbReference type="Proteomes" id="UP000283672">
    <property type="component" value="Unassembled WGS sequence"/>
</dbReference>
<sequence length="59" mass="6745">MRAMYKSELAAYAGVSTGTLRRWLMPYRQELNEIGVKPKDQLLSPKAVKFICDQLSIDI</sequence>
<protein>
    <submittedName>
        <fullName evidence="1">Uncharacterized protein</fullName>
    </submittedName>
</protein>